<keyword evidence="7" id="KW-0539">Nucleus</keyword>
<evidence type="ECO:0000259" key="12">
    <source>
        <dbReference type="Pfam" id="PF20452"/>
    </source>
</evidence>
<comment type="subcellular location">
    <subcellularLocation>
        <location evidence="1">Nucleus</location>
    </subcellularLocation>
</comment>
<evidence type="ECO:0000259" key="10">
    <source>
        <dbReference type="Pfam" id="PF07887"/>
    </source>
</evidence>
<keyword evidence="6" id="KW-0804">Transcription</keyword>
<keyword evidence="5" id="KW-0010">Activator</keyword>
<keyword evidence="3" id="KW-0805">Transcription regulation</keyword>
<evidence type="ECO:0000256" key="8">
    <source>
        <dbReference type="SAM" id="MobiDB-lite"/>
    </source>
</evidence>
<dbReference type="GO" id="GO:0080142">
    <property type="term" value="P:regulation of salicylic acid biosynthetic process"/>
    <property type="evidence" value="ECO:0007669"/>
    <property type="project" value="TreeGrafter"/>
</dbReference>
<evidence type="ECO:0000256" key="6">
    <source>
        <dbReference type="ARBA" id="ARBA00023163"/>
    </source>
</evidence>
<keyword evidence="14" id="KW-1185">Reference proteome</keyword>
<evidence type="ECO:0000313" key="13">
    <source>
        <dbReference type="EMBL" id="KAH0458117.1"/>
    </source>
</evidence>
<evidence type="ECO:0000259" key="11">
    <source>
        <dbReference type="Pfam" id="PF20451"/>
    </source>
</evidence>
<feature type="transmembrane region" description="Helical" evidence="9">
    <location>
        <begin position="552"/>
        <end position="569"/>
    </location>
</feature>
<dbReference type="InterPro" id="IPR012416">
    <property type="entry name" value="CBP60"/>
</dbReference>
<keyword evidence="9" id="KW-0812">Transmembrane</keyword>
<gene>
    <name evidence="13" type="ORF">IEQ34_013432</name>
</gene>
<evidence type="ECO:0000313" key="14">
    <source>
        <dbReference type="Proteomes" id="UP000775213"/>
    </source>
</evidence>
<dbReference type="GO" id="GO:0043565">
    <property type="term" value="F:sequence-specific DNA binding"/>
    <property type="evidence" value="ECO:0007669"/>
    <property type="project" value="TreeGrafter"/>
</dbReference>
<organism evidence="13 14">
    <name type="scientific">Dendrobium chrysotoxum</name>
    <name type="common">Orchid</name>
    <dbReference type="NCBI Taxonomy" id="161865"/>
    <lineage>
        <taxon>Eukaryota</taxon>
        <taxon>Viridiplantae</taxon>
        <taxon>Streptophyta</taxon>
        <taxon>Embryophyta</taxon>
        <taxon>Tracheophyta</taxon>
        <taxon>Spermatophyta</taxon>
        <taxon>Magnoliopsida</taxon>
        <taxon>Liliopsida</taxon>
        <taxon>Asparagales</taxon>
        <taxon>Orchidaceae</taxon>
        <taxon>Epidendroideae</taxon>
        <taxon>Malaxideae</taxon>
        <taxon>Dendrobiinae</taxon>
        <taxon>Dendrobium</taxon>
    </lineage>
</organism>
<feature type="domain" description="Calmodulin binding protein C-terminal" evidence="12">
    <location>
        <begin position="336"/>
        <end position="394"/>
    </location>
</feature>
<proteinExistence type="inferred from homology"/>
<dbReference type="Pfam" id="PF20452">
    <property type="entry name" value="Calmod_bind_C"/>
    <property type="match status" value="1"/>
</dbReference>
<dbReference type="Proteomes" id="UP000775213">
    <property type="component" value="Unassembled WGS sequence"/>
</dbReference>
<dbReference type="GO" id="GO:0005634">
    <property type="term" value="C:nucleus"/>
    <property type="evidence" value="ECO:0007669"/>
    <property type="project" value="UniProtKB-SubCell"/>
</dbReference>
<keyword evidence="9" id="KW-0472">Membrane</keyword>
<dbReference type="Pfam" id="PF20451">
    <property type="entry name" value="Calmod_bind_M"/>
    <property type="match status" value="1"/>
</dbReference>
<evidence type="ECO:0000256" key="1">
    <source>
        <dbReference type="ARBA" id="ARBA00004123"/>
    </source>
</evidence>
<dbReference type="InterPro" id="IPR046831">
    <property type="entry name" value="Calmodulin_bind_N"/>
</dbReference>
<dbReference type="PANTHER" id="PTHR31713">
    <property type="entry name" value="OS02G0177800 PROTEIN"/>
    <property type="match status" value="1"/>
</dbReference>
<keyword evidence="9" id="KW-1133">Transmembrane helix</keyword>
<feature type="domain" description="Calmodulin binding protein central" evidence="11">
    <location>
        <begin position="265"/>
        <end position="330"/>
    </location>
</feature>
<evidence type="ECO:0000256" key="5">
    <source>
        <dbReference type="ARBA" id="ARBA00023159"/>
    </source>
</evidence>
<evidence type="ECO:0000256" key="3">
    <source>
        <dbReference type="ARBA" id="ARBA00023015"/>
    </source>
</evidence>
<feature type="domain" description="Calmodulin binding protein-like N-terminal" evidence="10">
    <location>
        <begin position="105"/>
        <end position="252"/>
    </location>
</feature>
<accession>A0AAV7GRD3</accession>
<dbReference type="InterPro" id="IPR046830">
    <property type="entry name" value="Calmod_bind_M"/>
</dbReference>
<dbReference type="EMBL" id="JAGFBR010000012">
    <property type="protein sequence ID" value="KAH0458117.1"/>
    <property type="molecule type" value="Genomic_DNA"/>
</dbReference>
<dbReference type="GO" id="GO:0005516">
    <property type="term" value="F:calmodulin binding"/>
    <property type="evidence" value="ECO:0007669"/>
    <property type="project" value="InterPro"/>
</dbReference>
<comment type="caution">
    <text evidence="13">The sequence shown here is derived from an EMBL/GenBank/DDBJ whole genome shotgun (WGS) entry which is preliminary data.</text>
</comment>
<dbReference type="AlphaFoldDB" id="A0AAV7GRD3"/>
<comment type="similarity">
    <text evidence="2">Belongs to the plant ACBP60 protein family.</text>
</comment>
<feature type="region of interest" description="Disordered" evidence="8">
    <location>
        <begin position="1"/>
        <end position="31"/>
    </location>
</feature>
<reference evidence="13 14" key="1">
    <citation type="journal article" date="2021" name="Hortic Res">
        <title>Chromosome-scale assembly of the Dendrobium chrysotoxum genome enhances the understanding of orchid evolution.</title>
        <authorList>
            <person name="Zhang Y."/>
            <person name="Zhang G.Q."/>
            <person name="Zhang D."/>
            <person name="Liu X.D."/>
            <person name="Xu X.Y."/>
            <person name="Sun W.H."/>
            <person name="Yu X."/>
            <person name="Zhu X."/>
            <person name="Wang Z.W."/>
            <person name="Zhao X."/>
            <person name="Zhong W.Y."/>
            <person name="Chen H."/>
            <person name="Yin W.L."/>
            <person name="Huang T."/>
            <person name="Niu S.C."/>
            <person name="Liu Z.J."/>
        </authorList>
    </citation>
    <scope>NUCLEOTIDE SEQUENCE [LARGE SCALE GENOMIC DNA]</scope>
    <source>
        <strain evidence="13">Lindl</strain>
    </source>
</reference>
<evidence type="ECO:0000256" key="9">
    <source>
        <dbReference type="SAM" id="Phobius"/>
    </source>
</evidence>
<protein>
    <submittedName>
        <fullName evidence="13">Uncharacterized protein</fullName>
    </submittedName>
</protein>
<keyword evidence="4" id="KW-0238">DNA-binding</keyword>
<evidence type="ECO:0000256" key="7">
    <source>
        <dbReference type="ARBA" id="ARBA00023242"/>
    </source>
</evidence>
<sequence length="588" mass="65698">MSQKRQPPPEGERVEGSASGNSGGSPEEKRQRVSALRGSVVSSLFLWLIFMEALRSDALKRLLSALEPLVRRVVKEEVELALANHLASMSRECGKQINPACSRNLQLQFLNKLSLPIFTGTRIDGEDSSSITVALVDTLTGERVTSGPESLMKVEIVVLEGDFEGNEQGNWTIEEFKNNVVKERDGKRSLLMGDIFLDLHEGIGAAGELSFTDNSSWTRSRKFRLGARIVDCHLNGIRVREARTEAFMVKDHRGELYKKHYPPLLFDEVWRLEKIGKDGAFHKRLSSENINTVKDFLTLLVTDAPRLRHILGNGMSAKMWEITVDHARTCPLTNQMHLHYADDVQKTGIVFNVIGEVMGILTDQQFVSVNDLSDVQKADANMLAKQVIQNGDHVLPFDMGGVMGVSSQALQSSFPTGSQSLRLPDDIYSNYSSHIKADGGFNYSYSAISSPDIFTRGLDVYSQQPAEGLESRYEPESQGILDGCIPYKVPAELEKNSSHPHVLLEECRSQEFFSENLQYFDTDISYLSQTLGIESQADLGSAVVSFFTGTNWSPYAVWGILLLVVKWKFSIKKKVATKKRTYQNERFG</sequence>
<dbReference type="PANTHER" id="PTHR31713:SF14">
    <property type="entry name" value="CALMODULIN-BINDING PROTEIN 60 A"/>
    <property type="match status" value="1"/>
</dbReference>
<evidence type="ECO:0000256" key="4">
    <source>
        <dbReference type="ARBA" id="ARBA00023125"/>
    </source>
</evidence>
<dbReference type="InterPro" id="IPR046829">
    <property type="entry name" value="Calmod_bind_C"/>
</dbReference>
<dbReference type="Pfam" id="PF07887">
    <property type="entry name" value="Calmodulin_bind"/>
    <property type="match status" value="1"/>
</dbReference>
<name>A0AAV7GRD3_DENCH</name>
<evidence type="ECO:0000256" key="2">
    <source>
        <dbReference type="ARBA" id="ARBA00007214"/>
    </source>
</evidence>
<dbReference type="GO" id="GO:0003700">
    <property type="term" value="F:DNA-binding transcription factor activity"/>
    <property type="evidence" value="ECO:0007669"/>
    <property type="project" value="TreeGrafter"/>
</dbReference>